<name>A0AAN9PQR3_CANGL</name>
<gene>
    <name evidence="1" type="ORF">VNO77_44410</name>
</gene>
<dbReference type="Proteomes" id="UP001367508">
    <property type="component" value="Unassembled WGS sequence"/>
</dbReference>
<sequence length="136" mass="15285">MRSCLSGWTLALEDPDWDASANKLYSSVGTLALGTKNKTTLLIGKFRVLTERKHRKKIETSEQIKGRIRCPNLSNLGKASPEALAVFGFPSLDLKAENPIKLAKINLKKQKIAFNIQTRILLAYDECTHSTRHYDL</sequence>
<evidence type="ECO:0000313" key="1">
    <source>
        <dbReference type="EMBL" id="KAK7306467.1"/>
    </source>
</evidence>
<keyword evidence="2" id="KW-1185">Reference proteome</keyword>
<dbReference type="AlphaFoldDB" id="A0AAN9PQR3"/>
<reference evidence="1 2" key="1">
    <citation type="submission" date="2024-01" db="EMBL/GenBank/DDBJ databases">
        <title>The genomes of 5 underutilized Papilionoideae crops provide insights into root nodulation and disease resistanc.</title>
        <authorList>
            <person name="Jiang F."/>
        </authorList>
    </citation>
    <scope>NUCLEOTIDE SEQUENCE [LARGE SCALE GENOMIC DNA]</scope>
    <source>
        <strain evidence="1">LVBAO_FW01</strain>
        <tissue evidence="1">Leaves</tissue>
    </source>
</reference>
<proteinExistence type="predicted"/>
<accession>A0AAN9PQR3</accession>
<protein>
    <submittedName>
        <fullName evidence="1">Uncharacterized protein</fullName>
    </submittedName>
</protein>
<organism evidence="1 2">
    <name type="scientific">Canavalia gladiata</name>
    <name type="common">Sword bean</name>
    <name type="synonym">Dolichos gladiatus</name>
    <dbReference type="NCBI Taxonomy" id="3824"/>
    <lineage>
        <taxon>Eukaryota</taxon>
        <taxon>Viridiplantae</taxon>
        <taxon>Streptophyta</taxon>
        <taxon>Embryophyta</taxon>
        <taxon>Tracheophyta</taxon>
        <taxon>Spermatophyta</taxon>
        <taxon>Magnoliopsida</taxon>
        <taxon>eudicotyledons</taxon>
        <taxon>Gunneridae</taxon>
        <taxon>Pentapetalae</taxon>
        <taxon>rosids</taxon>
        <taxon>fabids</taxon>
        <taxon>Fabales</taxon>
        <taxon>Fabaceae</taxon>
        <taxon>Papilionoideae</taxon>
        <taxon>50 kb inversion clade</taxon>
        <taxon>NPAAA clade</taxon>
        <taxon>indigoferoid/millettioid clade</taxon>
        <taxon>Phaseoleae</taxon>
        <taxon>Canavalia</taxon>
    </lineage>
</organism>
<comment type="caution">
    <text evidence="1">The sequence shown here is derived from an EMBL/GenBank/DDBJ whole genome shotgun (WGS) entry which is preliminary data.</text>
</comment>
<evidence type="ECO:0000313" key="2">
    <source>
        <dbReference type="Proteomes" id="UP001367508"/>
    </source>
</evidence>
<dbReference type="EMBL" id="JAYMYQ010000011">
    <property type="protein sequence ID" value="KAK7306467.1"/>
    <property type="molecule type" value="Genomic_DNA"/>
</dbReference>